<evidence type="ECO:0000259" key="11">
    <source>
        <dbReference type="PROSITE" id="PS50011"/>
    </source>
</evidence>
<dbReference type="Gene3D" id="3.30.200.20">
    <property type="entry name" value="Phosphorylase Kinase, domain 1"/>
    <property type="match status" value="1"/>
</dbReference>
<dbReference type="AlphaFoldDB" id="A0A8C6XIP4"/>
<dbReference type="InterPro" id="IPR017441">
    <property type="entry name" value="Protein_kinase_ATP_BS"/>
</dbReference>
<dbReference type="PANTHER" id="PTHR44899:SF1">
    <property type="entry name" value="SERINE_THREONINE-PROTEIN KINASE NEK5"/>
    <property type="match status" value="1"/>
</dbReference>
<reference evidence="12" key="2">
    <citation type="submission" date="2025-09" db="UniProtKB">
        <authorList>
            <consortium name="Ensembl"/>
        </authorList>
    </citation>
    <scope>IDENTIFICATION</scope>
</reference>
<feature type="binding site" evidence="10">
    <location>
        <position position="43"/>
    </location>
    <ligand>
        <name>ATP</name>
        <dbReference type="ChEBI" id="CHEBI:30616"/>
    </ligand>
</feature>
<comment type="catalytic activity">
    <reaction evidence="9">
        <text>L-seryl-[protein] + ATP = O-phospho-L-seryl-[protein] + ADP + H(+)</text>
        <dbReference type="Rhea" id="RHEA:17989"/>
        <dbReference type="Rhea" id="RHEA-COMP:9863"/>
        <dbReference type="Rhea" id="RHEA-COMP:11604"/>
        <dbReference type="ChEBI" id="CHEBI:15378"/>
        <dbReference type="ChEBI" id="CHEBI:29999"/>
        <dbReference type="ChEBI" id="CHEBI:30616"/>
        <dbReference type="ChEBI" id="CHEBI:83421"/>
        <dbReference type="ChEBI" id="CHEBI:456216"/>
        <dbReference type="EC" id="2.7.11.1"/>
    </reaction>
</comment>
<evidence type="ECO:0000256" key="3">
    <source>
        <dbReference type="ARBA" id="ARBA00022527"/>
    </source>
</evidence>
<evidence type="ECO:0000256" key="5">
    <source>
        <dbReference type="ARBA" id="ARBA00022741"/>
    </source>
</evidence>
<dbReference type="OMA" id="PRSEQMA"/>
<dbReference type="PROSITE" id="PS00107">
    <property type="entry name" value="PROTEIN_KINASE_ATP"/>
    <property type="match status" value="1"/>
</dbReference>
<sequence length="145" mass="16873">MDNYVIIKMIGEGAFGKIFLARKKEDNQQCVIKEINLTKMPRKEKESSQKEATLLAKMKHPNIVAFYTSLQEKNNLYIMMEYCDGGDLMKRINMQHGVLFDEDKILGWFVQIALGLKHIHDRKILHRDIKTQVILGDNFCLITET</sequence>
<keyword evidence="13" id="KW-1185">Reference proteome</keyword>
<keyword evidence="5 10" id="KW-0547">Nucleotide-binding</keyword>
<evidence type="ECO:0000313" key="13">
    <source>
        <dbReference type="Proteomes" id="UP000694559"/>
    </source>
</evidence>
<name>A0A8C6XIP4_NAJNA</name>
<evidence type="ECO:0000256" key="9">
    <source>
        <dbReference type="ARBA" id="ARBA00048679"/>
    </source>
</evidence>
<dbReference type="GO" id="GO:0005524">
    <property type="term" value="F:ATP binding"/>
    <property type="evidence" value="ECO:0007669"/>
    <property type="project" value="UniProtKB-UniRule"/>
</dbReference>
<dbReference type="InterPro" id="IPR011009">
    <property type="entry name" value="Kinase-like_dom_sf"/>
</dbReference>
<dbReference type="PANTHER" id="PTHR44899">
    <property type="entry name" value="CAMK FAMILY PROTEIN KINASE"/>
    <property type="match status" value="1"/>
</dbReference>
<dbReference type="GO" id="GO:0004674">
    <property type="term" value="F:protein serine/threonine kinase activity"/>
    <property type="evidence" value="ECO:0007669"/>
    <property type="project" value="UniProtKB-KW"/>
</dbReference>
<organism evidence="12 13">
    <name type="scientific">Naja naja</name>
    <name type="common">Indian cobra</name>
    <dbReference type="NCBI Taxonomy" id="35670"/>
    <lineage>
        <taxon>Eukaryota</taxon>
        <taxon>Metazoa</taxon>
        <taxon>Chordata</taxon>
        <taxon>Craniata</taxon>
        <taxon>Vertebrata</taxon>
        <taxon>Euteleostomi</taxon>
        <taxon>Lepidosauria</taxon>
        <taxon>Squamata</taxon>
        <taxon>Bifurcata</taxon>
        <taxon>Unidentata</taxon>
        <taxon>Episquamata</taxon>
        <taxon>Toxicofera</taxon>
        <taxon>Serpentes</taxon>
        <taxon>Colubroidea</taxon>
        <taxon>Elapidae</taxon>
        <taxon>Elapinae</taxon>
        <taxon>Naja</taxon>
    </lineage>
</organism>
<feature type="domain" description="Protein kinase" evidence="11">
    <location>
        <begin position="4"/>
        <end position="145"/>
    </location>
</feature>
<keyword evidence="3" id="KW-0723">Serine/threonine-protein kinase</keyword>
<dbReference type="Proteomes" id="UP000694559">
    <property type="component" value="Unplaced"/>
</dbReference>
<dbReference type="PROSITE" id="PS50011">
    <property type="entry name" value="PROTEIN_KINASE_DOM"/>
    <property type="match status" value="1"/>
</dbReference>
<comment type="catalytic activity">
    <reaction evidence="8">
        <text>L-threonyl-[protein] + ATP = O-phospho-L-threonyl-[protein] + ADP + H(+)</text>
        <dbReference type="Rhea" id="RHEA:46608"/>
        <dbReference type="Rhea" id="RHEA-COMP:11060"/>
        <dbReference type="Rhea" id="RHEA-COMP:11605"/>
        <dbReference type="ChEBI" id="CHEBI:15378"/>
        <dbReference type="ChEBI" id="CHEBI:30013"/>
        <dbReference type="ChEBI" id="CHEBI:30616"/>
        <dbReference type="ChEBI" id="CHEBI:61977"/>
        <dbReference type="ChEBI" id="CHEBI:456216"/>
        <dbReference type="EC" id="2.7.11.1"/>
    </reaction>
</comment>
<proteinExistence type="inferred from homology"/>
<keyword evidence="4" id="KW-0808">Transferase</keyword>
<dbReference type="InterPro" id="IPR000719">
    <property type="entry name" value="Prot_kinase_dom"/>
</dbReference>
<dbReference type="GeneTree" id="ENSGT00940000160136"/>
<evidence type="ECO:0000256" key="2">
    <source>
        <dbReference type="ARBA" id="ARBA00012513"/>
    </source>
</evidence>
<accession>A0A8C6XIP4</accession>
<dbReference type="SUPFAM" id="SSF56112">
    <property type="entry name" value="Protein kinase-like (PK-like)"/>
    <property type="match status" value="1"/>
</dbReference>
<keyword evidence="7 10" id="KW-0067">ATP-binding</keyword>
<dbReference type="Ensembl" id="ENSNNAT00000015434.1">
    <property type="protein sequence ID" value="ENSNNAP00000014719.1"/>
    <property type="gene ID" value="ENSNNAG00000009932.1"/>
</dbReference>
<protein>
    <recommendedName>
        <fullName evidence="2">non-specific serine/threonine protein kinase</fullName>
        <ecNumber evidence="2">2.7.11.1</ecNumber>
    </recommendedName>
</protein>
<dbReference type="InterPro" id="IPR051131">
    <property type="entry name" value="NEK_Ser/Thr_kinase_NIMA"/>
</dbReference>
<evidence type="ECO:0000256" key="8">
    <source>
        <dbReference type="ARBA" id="ARBA00047899"/>
    </source>
</evidence>
<evidence type="ECO:0000256" key="4">
    <source>
        <dbReference type="ARBA" id="ARBA00022679"/>
    </source>
</evidence>
<evidence type="ECO:0000256" key="10">
    <source>
        <dbReference type="PROSITE-ProRule" id="PRU10141"/>
    </source>
</evidence>
<evidence type="ECO:0000256" key="7">
    <source>
        <dbReference type="ARBA" id="ARBA00022840"/>
    </source>
</evidence>
<evidence type="ECO:0000256" key="1">
    <source>
        <dbReference type="ARBA" id="ARBA00010886"/>
    </source>
</evidence>
<dbReference type="Pfam" id="PF00069">
    <property type="entry name" value="Pkinase"/>
    <property type="match status" value="1"/>
</dbReference>
<dbReference type="OrthoDB" id="248923at2759"/>
<dbReference type="FunFam" id="3.30.200.20:FF:000097">
    <property type="entry name" value="Probable serine/threonine-protein kinase nek1"/>
    <property type="match status" value="1"/>
</dbReference>
<dbReference type="EC" id="2.7.11.1" evidence="2"/>
<comment type="similarity">
    <text evidence="1">Belongs to the protein kinase superfamily. NEK Ser/Thr protein kinase family. NIMA subfamily.</text>
</comment>
<reference evidence="12" key="1">
    <citation type="submission" date="2025-08" db="UniProtKB">
        <authorList>
            <consortium name="Ensembl"/>
        </authorList>
    </citation>
    <scope>IDENTIFICATION</scope>
</reference>
<evidence type="ECO:0000313" key="12">
    <source>
        <dbReference type="Ensembl" id="ENSNNAP00000014719.1"/>
    </source>
</evidence>
<dbReference type="Gene3D" id="1.10.510.10">
    <property type="entry name" value="Transferase(Phosphotransferase) domain 1"/>
    <property type="match status" value="1"/>
</dbReference>
<keyword evidence="6" id="KW-0418">Kinase</keyword>
<evidence type="ECO:0000256" key="6">
    <source>
        <dbReference type="ARBA" id="ARBA00022777"/>
    </source>
</evidence>